<evidence type="ECO:0000313" key="3">
    <source>
        <dbReference type="Proteomes" id="UP001610432"/>
    </source>
</evidence>
<proteinExistence type="predicted"/>
<sequence>MIRSSHRKPPGRVPQIPRENHSAKLPPHVASLAPARSKEQETSNPCRKVRPRAASEKEGTLNVGVCLSVTPSHLPSPSSMFVPQSRKKTLDPRGRDS</sequence>
<comment type="caution">
    <text evidence="2">The sequence shown here is derived from an EMBL/GenBank/DDBJ whole genome shotgun (WGS) entry which is preliminary data.</text>
</comment>
<feature type="compositionally biased region" description="Basic and acidic residues" evidence="1">
    <location>
        <begin position="88"/>
        <end position="97"/>
    </location>
</feature>
<gene>
    <name evidence="2" type="ORF">BJX67DRAFT_76960</name>
</gene>
<evidence type="ECO:0000256" key="1">
    <source>
        <dbReference type="SAM" id="MobiDB-lite"/>
    </source>
</evidence>
<organism evidence="2 3">
    <name type="scientific">Aspergillus lucknowensis</name>
    <dbReference type="NCBI Taxonomy" id="176173"/>
    <lineage>
        <taxon>Eukaryota</taxon>
        <taxon>Fungi</taxon>
        <taxon>Dikarya</taxon>
        <taxon>Ascomycota</taxon>
        <taxon>Pezizomycotina</taxon>
        <taxon>Eurotiomycetes</taxon>
        <taxon>Eurotiomycetidae</taxon>
        <taxon>Eurotiales</taxon>
        <taxon>Aspergillaceae</taxon>
        <taxon>Aspergillus</taxon>
        <taxon>Aspergillus subgen. Nidulantes</taxon>
    </lineage>
</organism>
<keyword evidence="3" id="KW-1185">Reference proteome</keyword>
<accession>A0ABR4LWH1</accession>
<reference evidence="2 3" key="1">
    <citation type="submission" date="2024-07" db="EMBL/GenBank/DDBJ databases">
        <title>Section-level genome sequencing and comparative genomics of Aspergillus sections Usti and Cavernicolus.</title>
        <authorList>
            <consortium name="Lawrence Berkeley National Laboratory"/>
            <person name="Nybo J.L."/>
            <person name="Vesth T.C."/>
            <person name="Theobald S."/>
            <person name="Frisvad J.C."/>
            <person name="Larsen T.O."/>
            <person name="Kjaerboelling I."/>
            <person name="Rothschild-Mancinelli K."/>
            <person name="Lyhne E.K."/>
            <person name="Kogle M.E."/>
            <person name="Barry K."/>
            <person name="Clum A."/>
            <person name="Na H."/>
            <person name="Ledsgaard L."/>
            <person name="Lin J."/>
            <person name="Lipzen A."/>
            <person name="Kuo A."/>
            <person name="Riley R."/>
            <person name="Mondo S."/>
            <person name="Labutti K."/>
            <person name="Haridas S."/>
            <person name="Pangalinan J."/>
            <person name="Salamov A.A."/>
            <person name="Simmons B.A."/>
            <person name="Magnuson J.K."/>
            <person name="Chen J."/>
            <person name="Drula E."/>
            <person name="Henrissat B."/>
            <person name="Wiebenga A."/>
            <person name="Lubbers R.J."/>
            <person name="Gomes A.C."/>
            <person name="Macurrencykelacurrency M.R."/>
            <person name="Stajich J."/>
            <person name="Grigoriev I.V."/>
            <person name="Mortensen U.H."/>
            <person name="De Vries R.P."/>
            <person name="Baker S.E."/>
            <person name="Andersen M.R."/>
        </authorList>
    </citation>
    <scope>NUCLEOTIDE SEQUENCE [LARGE SCALE GENOMIC DNA]</scope>
    <source>
        <strain evidence="2 3">CBS 449.75</strain>
    </source>
</reference>
<dbReference type="GeneID" id="98150487"/>
<dbReference type="EMBL" id="JBFXLQ010000017">
    <property type="protein sequence ID" value="KAL2867733.1"/>
    <property type="molecule type" value="Genomic_DNA"/>
</dbReference>
<feature type="compositionally biased region" description="Polar residues" evidence="1">
    <location>
        <begin position="69"/>
        <end position="82"/>
    </location>
</feature>
<name>A0ABR4LWH1_9EURO</name>
<feature type="compositionally biased region" description="Basic residues" evidence="1">
    <location>
        <begin position="1"/>
        <end position="10"/>
    </location>
</feature>
<dbReference type="Proteomes" id="UP001610432">
    <property type="component" value="Unassembled WGS sequence"/>
</dbReference>
<protein>
    <submittedName>
        <fullName evidence="2">Uncharacterized protein</fullName>
    </submittedName>
</protein>
<feature type="region of interest" description="Disordered" evidence="1">
    <location>
        <begin position="1"/>
        <end position="97"/>
    </location>
</feature>
<dbReference type="RefSeq" id="XP_070886712.1">
    <property type="nucleotide sequence ID" value="XM_071035415.1"/>
</dbReference>
<evidence type="ECO:0000313" key="2">
    <source>
        <dbReference type="EMBL" id="KAL2867733.1"/>
    </source>
</evidence>